<proteinExistence type="predicted"/>
<protein>
    <submittedName>
        <fullName evidence="2">Uncharacterized protein</fullName>
    </submittedName>
</protein>
<evidence type="ECO:0000313" key="3">
    <source>
        <dbReference type="Proteomes" id="UP001341840"/>
    </source>
</evidence>
<keyword evidence="3" id="KW-1185">Reference proteome</keyword>
<accession>A0ABU6RFB9</accession>
<name>A0ABU6RFB9_9FABA</name>
<organism evidence="2 3">
    <name type="scientific">Stylosanthes scabra</name>
    <dbReference type="NCBI Taxonomy" id="79078"/>
    <lineage>
        <taxon>Eukaryota</taxon>
        <taxon>Viridiplantae</taxon>
        <taxon>Streptophyta</taxon>
        <taxon>Embryophyta</taxon>
        <taxon>Tracheophyta</taxon>
        <taxon>Spermatophyta</taxon>
        <taxon>Magnoliopsida</taxon>
        <taxon>eudicotyledons</taxon>
        <taxon>Gunneridae</taxon>
        <taxon>Pentapetalae</taxon>
        <taxon>rosids</taxon>
        <taxon>fabids</taxon>
        <taxon>Fabales</taxon>
        <taxon>Fabaceae</taxon>
        <taxon>Papilionoideae</taxon>
        <taxon>50 kb inversion clade</taxon>
        <taxon>dalbergioids sensu lato</taxon>
        <taxon>Dalbergieae</taxon>
        <taxon>Pterocarpus clade</taxon>
        <taxon>Stylosanthes</taxon>
    </lineage>
</organism>
<reference evidence="2 3" key="1">
    <citation type="journal article" date="2023" name="Plants (Basel)">
        <title>Bridging the Gap: Combining Genomics and Transcriptomics Approaches to Understand Stylosanthes scabra, an Orphan Legume from the Brazilian Caatinga.</title>
        <authorList>
            <person name="Ferreira-Neto J.R.C."/>
            <person name="da Silva M.D."/>
            <person name="Binneck E."/>
            <person name="de Melo N.F."/>
            <person name="da Silva R.H."/>
            <person name="de Melo A.L.T.M."/>
            <person name="Pandolfi V."/>
            <person name="Bustamante F.O."/>
            <person name="Brasileiro-Vidal A.C."/>
            <person name="Benko-Iseppon A.M."/>
        </authorList>
    </citation>
    <scope>NUCLEOTIDE SEQUENCE [LARGE SCALE GENOMIC DNA]</scope>
    <source>
        <tissue evidence="2">Leaves</tissue>
    </source>
</reference>
<feature type="region of interest" description="Disordered" evidence="1">
    <location>
        <begin position="16"/>
        <end position="40"/>
    </location>
</feature>
<evidence type="ECO:0000313" key="2">
    <source>
        <dbReference type="EMBL" id="MED6122566.1"/>
    </source>
</evidence>
<dbReference type="EMBL" id="JASCZI010030432">
    <property type="protein sequence ID" value="MED6122566.1"/>
    <property type="molecule type" value="Genomic_DNA"/>
</dbReference>
<sequence>MEYLLLYPQYYKSGPHEKWDMDPEDASLDEGSLRPKEMDADLEDEVGPDLAMDELNQTVWVSNTSIGRRRVKKKT</sequence>
<comment type="caution">
    <text evidence="2">The sequence shown here is derived from an EMBL/GenBank/DDBJ whole genome shotgun (WGS) entry which is preliminary data.</text>
</comment>
<gene>
    <name evidence="2" type="ORF">PIB30_040948</name>
</gene>
<evidence type="ECO:0000256" key="1">
    <source>
        <dbReference type="SAM" id="MobiDB-lite"/>
    </source>
</evidence>
<dbReference type="Proteomes" id="UP001341840">
    <property type="component" value="Unassembled WGS sequence"/>
</dbReference>